<keyword evidence="13" id="KW-0238">DNA-binding</keyword>
<keyword evidence="21" id="KW-1185">Reference proteome</keyword>
<dbReference type="InterPro" id="IPR025298">
    <property type="entry name" value="DUF4094"/>
</dbReference>
<dbReference type="InterPro" id="IPR002659">
    <property type="entry name" value="Glyco_trans_31"/>
</dbReference>
<comment type="subcellular location">
    <subcellularLocation>
        <location evidence="3">Golgi apparatus membrane</location>
        <topology evidence="3">Single-pass type II membrane protein</topology>
    </subcellularLocation>
    <subcellularLocation>
        <location evidence="2">Nucleus</location>
    </subcellularLocation>
</comment>
<dbReference type="SUPFAM" id="SSF54171">
    <property type="entry name" value="DNA-binding domain"/>
    <property type="match status" value="1"/>
</dbReference>
<sequence>MSSSQPRPSPSSQLKPKRQSDSPFRGVRKRSWGRYVSEIRLPGKKTRVWLGSFGSPEMAARAYDAAAFFLRGDSACLNFPESAESLPRPESSSRRDIQVAAAKAAAENSAAGTDTSAGVRDLSLEDWCGFEVGDETTPFGGPVHSPLSFESFECLFDDVTTSFGDEVTFTNYPCFGKNDHHRISVSILKKLFFAKTAKDRVQQPEKRNLRAYFPHSNRALWPGKLGEKNMRGKLVPGKAIFILCMASFLAGSLFTTRTWTHRSYSCNNDRQLQFIPNKVALSRTGCDQNRKLIQGDDHSEDIMGEVTKTHQAIQSLDKTVSTVEMELAVGRTSQTGHQVSQDTPQNLRKAFVVIGINTAFSSRKRRDSLRETWMPRGAKRARLEKEKGVIIRFVIGHSATPGGVLDRAIDAEEEENKDFLRLNHVEGYHELSSKTRLYFSTAVSMWDADFYVKIDDDVHLNVGMLVRTLARYRYKPRIYIGCMKSGPVLSQKGVKYYEPEFWKFGEEGNKYFRHATGQIYAISKDLAAYISINAPILHRYANEDVSLGSWFIGLEVEHVDDRMMCCGTPPDCEWKTQVGNVCVASFDWSCSGICKSVERMKDVHNTCGEGDGFVWNVEL</sequence>
<keyword evidence="16" id="KW-0464">Manganese</keyword>
<dbReference type="SMART" id="SM00380">
    <property type="entry name" value="AP2"/>
    <property type="match status" value="1"/>
</dbReference>
<dbReference type="PROSITE" id="PS51032">
    <property type="entry name" value="AP2_ERF"/>
    <property type="match status" value="1"/>
</dbReference>
<dbReference type="Gene3D" id="3.90.550.50">
    <property type="match status" value="1"/>
</dbReference>
<evidence type="ECO:0000256" key="1">
    <source>
        <dbReference type="ARBA" id="ARBA00001936"/>
    </source>
</evidence>
<keyword evidence="9" id="KW-0735">Signal-anchor</keyword>
<keyword evidence="11" id="KW-0805">Transcription regulation</keyword>
<evidence type="ECO:0000256" key="18">
    <source>
        <dbReference type="SAM" id="MobiDB-lite"/>
    </source>
</evidence>
<evidence type="ECO:0000256" key="17">
    <source>
        <dbReference type="ARBA" id="ARBA00023242"/>
    </source>
</evidence>
<keyword evidence="12" id="KW-0333">Golgi apparatus</keyword>
<keyword evidence="8" id="KW-0812">Transmembrane</keyword>
<comment type="cofactor">
    <cofactor evidence="1">
        <name>Mn(2+)</name>
        <dbReference type="ChEBI" id="CHEBI:29035"/>
    </cofactor>
</comment>
<dbReference type="InterPro" id="IPR001471">
    <property type="entry name" value="AP2/ERF_dom"/>
</dbReference>
<dbReference type="Proteomes" id="UP001227230">
    <property type="component" value="Chromosome 18"/>
</dbReference>
<keyword evidence="10" id="KW-1133">Transmembrane helix</keyword>
<dbReference type="PANTHER" id="PTHR11214:SF275">
    <property type="entry name" value="BETA-1,3-GALACTOSYLTRANSFERASE 8-RELATED"/>
    <property type="match status" value="1"/>
</dbReference>
<evidence type="ECO:0000256" key="16">
    <source>
        <dbReference type="ARBA" id="ARBA00023211"/>
    </source>
</evidence>
<evidence type="ECO:0000256" key="7">
    <source>
        <dbReference type="ARBA" id="ARBA00022679"/>
    </source>
</evidence>
<feature type="compositionally biased region" description="Low complexity" evidence="18">
    <location>
        <begin position="1"/>
        <end position="14"/>
    </location>
</feature>
<dbReference type="EMBL" id="CP126665">
    <property type="protein sequence ID" value="WKA11827.1"/>
    <property type="molecule type" value="Genomic_DNA"/>
</dbReference>
<dbReference type="PANTHER" id="PTHR11214">
    <property type="entry name" value="BETA-1,3-N-ACETYLGLUCOSAMINYLTRANSFERASE"/>
    <property type="match status" value="1"/>
</dbReference>
<evidence type="ECO:0000313" key="21">
    <source>
        <dbReference type="Proteomes" id="UP001227230"/>
    </source>
</evidence>
<evidence type="ECO:0000256" key="14">
    <source>
        <dbReference type="ARBA" id="ARBA00023136"/>
    </source>
</evidence>
<accession>A0ABY9DWL7</accession>
<keyword evidence="6" id="KW-0328">Glycosyltransferase</keyword>
<evidence type="ECO:0000256" key="4">
    <source>
        <dbReference type="ARBA" id="ARBA00004922"/>
    </source>
</evidence>
<organism evidence="20 21">
    <name type="scientific">Vitis vinifera</name>
    <name type="common">Grape</name>
    <dbReference type="NCBI Taxonomy" id="29760"/>
    <lineage>
        <taxon>Eukaryota</taxon>
        <taxon>Viridiplantae</taxon>
        <taxon>Streptophyta</taxon>
        <taxon>Embryophyta</taxon>
        <taxon>Tracheophyta</taxon>
        <taxon>Spermatophyta</taxon>
        <taxon>Magnoliopsida</taxon>
        <taxon>eudicotyledons</taxon>
        <taxon>Gunneridae</taxon>
        <taxon>Pentapetalae</taxon>
        <taxon>rosids</taxon>
        <taxon>Vitales</taxon>
        <taxon>Vitaceae</taxon>
        <taxon>Viteae</taxon>
        <taxon>Vitis</taxon>
    </lineage>
</organism>
<dbReference type="CDD" id="cd00018">
    <property type="entry name" value="AP2"/>
    <property type="match status" value="1"/>
</dbReference>
<keyword evidence="15" id="KW-0804">Transcription</keyword>
<dbReference type="Pfam" id="PF13334">
    <property type="entry name" value="DUF4094"/>
    <property type="match status" value="1"/>
</dbReference>
<gene>
    <name evidence="20" type="ORF">VitviT2T_029285</name>
</gene>
<feature type="region of interest" description="Disordered" evidence="18">
    <location>
        <begin position="1"/>
        <end position="27"/>
    </location>
</feature>
<reference evidence="20 21" key="1">
    <citation type="journal article" date="2023" name="Hortic Res">
        <title>The complete reference genome for grapevine (Vitis vinifera L.) genetics and breeding.</title>
        <authorList>
            <person name="Shi X."/>
            <person name="Cao S."/>
            <person name="Wang X."/>
            <person name="Huang S."/>
            <person name="Wang Y."/>
            <person name="Liu Z."/>
            <person name="Liu W."/>
            <person name="Leng X."/>
            <person name="Peng Y."/>
            <person name="Wang N."/>
            <person name="Wang Y."/>
            <person name="Ma Z."/>
            <person name="Xu X."/>
            <person name="Zhang F."/>
            <person name="Xue H."/>
            <person name="Zhong H."/>
            <person name="Wang Y."/>
            <person name="Zhang K."/>
            <person name="Velt A."/>
            <person name="Avia K."/>
            <person name="Holtgrawe D."/>
            <person name="Grimplet J."/>
            <person name="Matus J.T."/>
            <person name="Ware D."/>
            <person name="Wu X."/>
            <person name="Wang H."/>
            <person name="Liu C."/>
            <person name="Fang Y."/>
            <person name="Rustenholz C."/>
            <person name="Cheng Z."/>
            <person name="Xiao H."/>
            <person name="Zhou Y."/>
        </authorList>
    </citation>
    <scope>NUCLEOTIDE SEQUENCE [LARGE SCALE GENOMIC DNA]</scope>
    <source>
        <strain evidence="21">cv. Pinot noir / PN40024</strain>
        <tissue evidence="20">Leaf</tissue>
    </source>
</reference>
<evidence type="ECO:0000256" key="2">
    <source>
        <dbReference type="ARBA" id="ARBA00004123"/>
    </source>
</evidence>
<evidence type="ECO:0000256" key="5">
    <source>
        <dbReference type="ARBA" id="ARBA00008661"/>
    </source>
</evidence>
<evidence type="ECO:0000256" key="12">
    <source>
        <dbReference type="ARBA" id="ARBA00023034"/>
    </source>
</evidence>
<dbReference type="InterPro" id="IPR016177">
    <property type="entry name" value="DNA-bd_dom_sf"/>
</dbReference>
<evidence type="ECO:0000256" key="15">
    <source>
        <dbReference type="ARBA" id="ARBA00023163"/>
    </source>
</evidence>
<keyword evidence="14" id="KW-0472">Membrane</keyword>
<dbReference type="PRINTS" id="PR00367">
    <property type="entry name" value="ETHRSPELEMNT"/>
</dbReference>
<evidence type="ECO:0000256" key="11">
    <source>
        <dbReference type="ARBA" id="ARBA00023015"/>
    </source>
</evidence>
<evidence type="ECO:0000256" key="9">
    <source>
        <dbReference type="ARBA" id="ARBA00022968"/>
    </source>
</evidence>
<evidence type="ECO:0000256" key="8">
    <source>
        <dbReference type="ARBA" id="ARBA00022692"/>
    </source>
</evidence>
<dbReference type="Gene3D" id="3.30.730.10">
    <property type="entry name" value="AP2/ERF domain"/>
    <property type="match status" value="1"/>
</dbReference>
<comment type="similarity">
    <text evidence="5">Belongs to the glycosyltransferase 31 family.</text>
</comment>
<feature type="domain" description="AP2/ERF" evidence="19">
    <location>
        <begin position="23"/>
        <end position="80"/>
    </location>
</feature>
<evidence type="ECO:0000256" key="3">
    <source>
        <dbReference type="ARBA" id="ARBA00004323"/>
    </source>
</evidence>
<dbReference type="Pfam" id="PF01762">
    <property type="entry name" value="Galactosyl_T"/>
    <property type="match status" value="1"/>
</dbReference>
<keyword evidence="17" id="KW-0539">Nucleus</keyword>
<protein>
    <recommendedName>
        <fullName evidence="19">AP2/ERF domain-containing protein</fullName>
    </recommendedName>
</protein>
<dbReference type="Pfam" id="PF00847">
    <property type="entry name" value="AP2"/>
    <property type="match status" value="1"/>
</dbReference>
<comment type="pathway">
    <text evidence="4">Protein modification; protein glycosylation.</text>
</comment>
<dbReference type="InterPro" id="IPR036955">
    <property type="entry name" value="AP2/ERF_dom_sf"/>
</dbReference>
<name>A0ABY9DWL7_VITVI</name>
<proteinExistence type="inferred from homology"/>
<keyword evidence="7" id="KW-0808">Transferase</keyword>
<evidence type="ECO:0000256" key="6">
    <source>
        <dbReference type="ARBA" id="ARBA00022676"/>
    </source>
</evidence>
<evidence type="ECO:0000256" key="13">
    <source>
        <dbReference type="ARBA" id="ARBA00023125"/>
    </source>
</evidence>
<evidence type="ECO:0000259" key="19">
    <source>
        <dbReference type="PROSITE" id="PS51032"/>
    </source>
</evidence>
<evidence type="ECO:0000313" key="20">
    <source>
        <dbReference type="EMBL" id="WKA11827.1"/>
    </source>
</evidence>
<evidence type="ECO:0000256" key="10">
    <source>
        <dbReference type="ARBA" id="ARBA00022989"/>
    </source>
</evidence>